<dbReference type="SUPFAM" id="SSF53187">
    <property type="entry name" value="Zn-dependent exopeptidases"/>
    <property type="match status" value="1"/>
</dbReference>
<dbReference type="CDD" id="cd06907">
    <property type="entry name" value="M14_AGBL2-3_like"/>
    <property type="match status" value="1"/>
</dbReference>
<evidence type="ECO:0000256" key="8">
    <source>
        <dbReference type="ARBA" id="ARBA00023049"/>
    </source>
</evidence>
<feature type="domain" description="Peptidase M14" evidence="11">
    <location>
        <begin position="336"/>
        <end position="608"/>
    </location>
</feature>
<dbReference type="Pfam" id="PF00246">
    <property type="entry name" value="Peptidase_M14"/>
    <property type="match status" value="1"/>
</dbReference>
<dbReference type="EMBL" id="AGBW02009529">
    <property type="protein sequence ID" value="OWR50581.1"/>
    <property type="molecule type" value="Genomic_DNA"/>
</dbReference>
<evidence type="ECO:0000256" key="6">
    <source>
        <dbReference type="ARBA" id="ARBA00022801"/>
    </source>
</evidence>
<evidence type="ECO:0000256" key="1">
    <source>
        <dbReference type="ARBA" id="ARBA00001947"/>
    </source>
</evidence>
<dbReference type="GO" id="GO:0008270">
    <property type="term" value="F:zinc ion binding"/>
    <property type="evidence" value="ECO:0007669"/>
    <property type="project" value="InterPro"/>
</dbReference>
<dbReference type="GO" id="GO:0006508">
    <property type="term" value="P:proteolysis"/>
    <property type="evidence" value="ECO:0007669"/>
    <property type="project" value="UniProtKB-KW"/>
</dbReference>
<dbReference type="STRING" id="278856.A0A212FA19"/>
<gene>
    <name evidence="12" type="ORF">KGM_212195</name>
</gene>
<dbReference type="Gene3D" id="2.60.40.3120">
    <property type="match status" value="1"/>
</dbReference>
<dbReference type="PANTHER" id="PTHR12756">
    <property type="entry name" value="CYTOSOLIC CARBOXYPEPTIDASE"/>
    <property type="match status" value="1"/>
</dbReference>
<dbReference type="eggNOG" id="KOG3641">
    <property type="taxonomic scope" value="Eukaryota"/>
</dbReference>
<feature type="compositionally biased region" description="Basic and acidic residues" evidence="10">
    <location>
        <begin position="684"/>
        <end position="695"/>
    </location>
</feature>
<feature type="region of interest" description="Disordered" evidence="10">
    <location>
        <begin position="890"/>
        <end position="911"/>
    </location>
</feature>
<proteinExistence type="inferred from homology"/>
<feature type="compositionally biased region" description="Basic residues" evidence="10">
    <location>
        <begin position="895"/>
        <end position="910"/>
    </location>
</feature>
<keyword evidence="13" id="KW-1185">Reference proteome</keyword>
<evidence type="ECO:0000259" key="11">
    <source>
        <dbReference type="PROSITE" id="PS52035"/>
    </source>
</evidence>
<evidence type="ECO:0000256" key="10">
    <source>
        <dbReference type="SAM" id="MobiDB-lite"/>
    </source>
</evidence>
<dbReference type="Pfam" id="PF18027">
    <property type="entry name" value="Pepdidase_M14_N"/>
    <property type="match status" value="1"/>
</dbReference>
<evidence type="ECO:0000256" key="5">
    <source>
        <dbReference type="ARBA" id="ARBA00022723"/>
    </source>
</evidence>
<keyword evidence="8" id="KW-0482">Metalloprotease</keyword>
<dbReference type="Proteomes" id="UP000007151">
    <property type="component" value="Unassembled WGS sequence"/>
</dbReference>
<keyword evidence="3" id="KW-0121">Carboxypeptidase</keyword>
<comment type="cofactor">
    <cofactor evidence="1">
        <name>Zn(2+)</name>
        <dbReference type="ChEBI" id="CHEBI:29105"/>
    </cofactor>
</comment>
<dbReference type="FunFam" id="3.40.630.10:FF:000011">
    <property type="entry name" value="cytosolic carboxypeptidase 2 isoform X1"/>
    <property type="match status" value="1"/>
</dbReference>
<sequence length="1119" mass="127976">MLWWKQLECVQENVLMLEREEQQKEHVNSTTITLRLRTRDPVLEDNLYLANIDQVKSLQASLFPICNKGTFITNFLQNNIKTNQLEINTDVKTFKTTAKLKEPRELFALPKELDCPQQAPRWPTECQVVEERIQHITWSPASPEPYYVSSGKELKPQPVGEEAGTVIYQYYPMSAVNYFSRSTVGGSRLFLSACTTAGGDDELRFESRFESGNLAKAVKITSAYYELHLRTDLYTNRHMQWFYFRVTNTRKQTMYRFSIVNLSKPESLYNEGMRPLLYSTKDAQLHSIGWRRCGDNIAYYKNDSICEEEEQFPSYTLTFNIEFPHTDDAVYISHCYPYTYSDLQEYLSRLQAHPVKSTYSKLRLLCRTLAGNNVYYLTVTSPQNTNEFEQKKKKAVIITARVHPGETPSSWMMKGFMDFLTGDTNQARELREKFIFKLVPMLNPDGVIVGNNRCSLTGKDLNRQYRTVIRETYPSVWHTKVMIRRLQEECGVAMFVDLHAHSRKHNIFIYGCESRKNSDKRLQEQVFPLMLHKNAADKFSFENCKFRIQRSKEGTARVVIWMLGVANSYTMEASFGGSELGSRMSTHFSAQDYESLGRTFCETLLDFCDENPSKERLRTKIVTRLLKEGSNADEPTNIDLSDYSSDEGDTSSSSSEAGVIGGSSKTTQLAPPPSPILPDINRNAIEKSRKQPVLEKIPKIEKKKTKRETLRVSRATIDMTSDAMTDASSDCDSFEENLSPLRRVRKLLQPPGKAKTRRKKKMPPELKIFRAPTSDSPLNSDKEKKSTKCIRPRSLSMITEPLEQTKLKPASWHQFRHLPTHKSIIEQKSRNLQPAELQVKLNVLKKSIWTGIPDDEKGPLSWGISSFATNSYFTDSEALLRSCSKKLEELEGERKKRKDDKKKKKTKKVSIKVPSPENILEPIIKMPKSNKKRGKLKHTKSENSNQIYSASFTEIPRNTQKTQSKQAKTFRKGMFVATAIQTKQPNSKSARTDNSESDESIQTTKRVKKKNRVVKNKLQKDWVKLFEDEQKEDDTGVVAGKAITLSSPAVENCSELLTLTPVEVYPGVCGSPVMGLKLPHRVFAKIHELIAIKYELNRTGQSNVATMSVVLAVVNNMFI</sequence>
<feature type="region of interest" description="Disordered" evidence="10">
    <location>
        <begin position="631"/>
        <end position="695"/>
    </location>
</feature>
<dbReference type="KEGG" id="dpl:KGM_212195"/>
<dbReference type="AlphaFoldDB" id="A0A212FA19"/>
<dbReference type="Gene3D" id="3.40.630.10">
    <property type="entry name" value="Zn peptidases"/>
    <property type="match status" value="1"/>
</dbReference>
<dbReference type="InterPro" id="IPR040626">
    <property type="entry name" value="Pepdidase_M14_N"/>
</dbReference>
<keyword evidence="6" id="KW-0378">Hydrolase</keyword>
<accession>A0A212FA19</accession>
<keyword evidence="4" id="KW-0645">Protease</keyword>
<evidence type="ECO:0000256" key="9">
    <source>
        <dbReference type="PROSITE-ProRule" id="PRU01379"/>
    </source>
</evidence>
<name>A0A212FA19_DANPL</name>
<dbReference type="GO" id="GO:0004181">
    <property type="term" value="F:metallocarboxypeptidase activity"/>
    <property type="evidence" value="ECO:0007669"/>
    <property type="project" value="InterPro"/>
</dbReference>
<dbReference type="InParanoid" id="A0A212FA19"/>
<evidence type="ECO:0000313" key="12">
    <source>
        <dbReference type="EMBL" id="OWR50581.1"/>
    </source>
</evidence>
<evidence type="ECO:0000256" key="7">
    <source>
        <dbReference type="ARBA" id="ARBA00022833"/>
    </source>
</evidence>
<comment type="caution">
    <text evidence="12">The sequence shown here is derived from an EMBL/GenBank/DDBJ whole genome shotgun (WGS) entry which is preliminary data.</text>
</comment>
<keyword evidence="7" id="KW-0862">Zinc</keyword>
<evidence type="ECO:0000256" key="3">
    <source>
        <dbReference type="ARBA" id="ARBA00022645"/>
    </source>
</evidence>
<feature type="region of interest" description="Disordered" evidence="10">
    <location>
        <begin position="982"/>
        <end position="1004"/>
    </location>
</feature>
<protein>
    <recommendedName>
        <fullName evidence="11">Peptidase M14 domain-containing protein</fullName>
    </recommendedName>
</protein>
<dbReference type="PROSITE" id="PS52035">
    <property type="entry name" value="PEPTIDASE_M14"/>
    <property type="match status" value="1"/>
</dbReference>
<organism evidence="12 13">
    <name type="scientific">Danaus plexippus plexippus</name>
    <dbReference type="NCBI Taxonomy" id="278856"/>
    <lineage>
        <taxon>Eukaryota</taxon>
        <taxon>Metazoa</taxon>
        <taxon>Ecdysozoa</taxon>
        <taxon>Arthropoda</taxon>
        <taxon>Hexapoda</taxon>
        <taxon>Insecta</taxon>
        <taxon>Pterygota</taxon>
        <taxon>Neoptera</taxon>
        <taxon>Endopterygota</taxon>
        <taxon>Lepidoptera</taxon>
        <taxon>Glossata</taxon>
        <taxon>Ditrysia</taxon>
        <taxon>Papilionoidea</taxon>
        <taxon>Nymphalidae</taxon>
        <taxon>Danainae</taxon>
        <taxon>Danaini</taxon>
        <taxon>Danaina</taxon>
        <taxon>Danaus</taxon>
        <taxon>Danaus</taxon>
    </lineage>
</organism>
<evidence type="ECO:0000256" key="2">
    <source>
        <dbReference type="ARBA" id="ARBA00005988"/>
    </source>
</evidence>
<evidence type="ECO:0000313" key="13">
    <source>
        <dbReference type="Proteomes" id="UP000007151"/>
    </source>
</evidence>
<keyword evidence="5" id="KW-0479">Metal-binding</keyword>
<reference evidence="12 13" key="1">
    <citation type="journal article" date="2011" name="Cell">
        <title>The monarch butterfly genome yields insights into long-distance migration.</title>
        <authorList>
            <person name="Zhan S."/>
            <person name="Merlin C."/>
            <person name="Boore J.L."/>
            <person name="Reppert S.M."/>
        </authorList>
    </citation>
    <scope>NUCLEOTIDE SEQUENCE [LARGE SCALE GENOMIC DNA]</scope>
    <source>
        <strain evidence="12">F-2</strain>
    </source>
</reference>
<dbReference type="InterPro" id="IPR050821">
    <property type="entry name" value="Cytosolic_carboxypeptidase"/>
</dbReference>
<dbReference type="PANTHER" id="PTHR12756:SF45">
    <property type="entry name" value="CYTOSOLIC CARBOXYPEPTIDASE NNA1"/>
    <property type="match status" value="1"/>
</dbReference>
<evidence type="ECO:0000256" key="4">
    <source>
        <dbReference type="ARBA" id="ARBA00022670"/>
    </source>
</evidence>
<comment type="similarity">
    <text evidence="2 9">Belongs to the peptidase M14 family.</text>
</comment>
<feature type="active site" description="Proton donor/acceptor" evidence="9">
    <location>
        <position position="572"/>
    </location>
</feature>
<dbReference type="InterPro" id="IPR000834">
    <property type="entry name" value="Peptidase_M14"/>
</dbReference>
<dbReference type="FunCoup" id="A0A212FA19">
    <property type="interactions" value="128"/>
</dbReference>